<evidence type="ECO:0000256" key="6">
    <source>
        <dbReference type="SAM" id="MobiDB-lite"/>
    </source>
</evidence>
<dbReference type="EMBL" id="QNGE01003237">
    <property type="protein sequence ID" value="KAA3674309.1"/>
    <property type="molecule type" value="Genomic_DNA"/>
</dbReference>
<feature type="transmembrane region" description="Helical" evidence="5">
    <location>
        <begin position="260"/>
        <end position="279"/>
    </location>
</feature>
<gene>
    <name evidence="7" type="ORF">DEA37_0005613</name>
</gene>
<evidence type="ECO:0000256" key="5">
    <source>
        <dbReference type="RuleBase" id="RU004379"/>
    </source>
</evidence>
<accession>A0A5J4NGD9</accession>
<dbReference type="PANTHER" id="PTHR23291:SF127">
    <property type="entry name" value="PROTEIN LIFEGUARD 1-LIKE"/>
    <property type="match status" value="1"/>
</dbReference>
<comment type="subcellular location">
    <subcellularLocation>
        <location evidence="1">Membrane</location>
        <topology evidence="1">Multi-pass membrane protein</topology>
    </subcellularLocation>
</comment>
<dbReference type="GO" id="GO:2001234">
    <property type="term" value="P:negative regulation of apoptotic signaling pathway"/>
    <property type="evidence" value="ECO:0007669"/>
    <property type="project" value="TreeGrafter"/>
</dbReference>
<evidence type="ECO:0000256" key="1">
    <source>
        <dbReference type="ARBA" id="ARBA00004141"/>
    </source>
</evidence>
<dbReference type="GO" id="GO:0005783">
    <property type="term" value="C:endoplasmic reticulum"/>
    <property type="evidence" value="ECO:0007669"/>
    <property type="project" value="TreeGrafter"/>
</dbReference>
<proteinExistence type="inferred from homology"/>
<feature type="non-terminal residue" evidence="7">
    <location>
        <position position="1"/>
    </location>
</feature>
<organism evidence="7 8">
    <name type="scientific">Paragonimus westermani</name>
    <dbReference type="NCBI Taxonomy" id="34504"/>
    <lineage>
        <taxon>Eukaryota</taxon>
        <taxon>Metazoa</taxon>
        <taxon>Spiralia</taxon>
        <taxon>Lophotrochozoa</taxon>
        <taxon>Platyhelminthes</taxon>
        <taxon>Trematoda</taxon>
        <taxon>Digenea</taxon>
        <taxon>Plagiorchiida</taxon>
        <taxon>Troglotremata</taxon>
        <taxon>Troglotrematidae</taxon>
        <taxon>Paragonimus</taxon>
    </lineage>
</organism>
<dbReference type="AlphaFoldDB" id="A0A5J4NGD9"/>
<evidence type="ECO:0000313" key="7">
    <source>
        <dbReference type="EMBL" id="KAA3674309.1"/>
    </source>
</evidence>
<dbReference type="GO" id="GO:0005794">
    <property type="term" value="C:Golgi apparatus"/>
    <property type="evidence" value="ECO:0007669"/>
    <property type="project" value="TreeGrafter"/>
</dbReference>
<sequence>VSLLMDNRQPPPYETVVGYPKGAPYPTGPVPGGVFYPPGPPSSAAPYPAGPVPGGASYPPGPVSGDPYGQPVYPPGYQSPPLVSDTPNQTENGFSSAGFNDKSIRHAFIRKVYLILTAQLLVTSVFVCVFLLERSVRLWVQRNSWFYYLSYATFICTYIALVCCPGVRRRYPGNFIALGIFTLAFSYLTGTIASFYNTESVLIAVAITAALCLAISLFAIQTRIDFTKCTALLFVLSMVVLLTGLACIIVYAVTGSNNRVLQAVYGGLGALLFGLYLAFDTQMIIGGRKHELSPEEYISGALQLYMDIVNLFLMILSLFGQRD</sequence>
<feature type="transmembrane region" description="Helical" evidence="5">
    <location>
        <begin position="175"/>
        <end position="195"/>
    </location>
</feature>
<feature type="transmembrane region" description="Helical" evidence="5">
    <location>
        <begin position="232"/>
        <end position="254"/>
    </location>
</feature>
<keyword evidence="3 5" id="KW-1133">Transmembrane helix</keyword>
<keyword evidence="8" id="KW-1185">Reference proteome</keyword>
<dbReference type="GO" id="GO:0016020">
    <property type="term" value="C:membrane"/>
    <property type="evidence" value="ECO:0007669"/>
    <property type="project" value="UniProtKB-SubCell"/>
</dbReference>
<dbReference type="Proteomes" id="UP000324629">
    <property type="component" value="Unassembled WGS sequence"/>
</dbReference>
<feature type="transmembrane region" description="Helical" evidence="5">
    <location>
        <begin position="201"/>
        <end position="220"/>
    </location>
</feature>
<evidence type="ECO:0000256" key="4">
    <source>
        <dbReference type="ARBA" id="ARBA00023136"/>
    </source>
</evidence>
<feature type="transmembrane region" description="Helical" evidence="5">
    <location>
        <begin position="112"/>
        <end position="132"/>
    </location>
</feature>
<dbReference type="Pfam" id="PF01027">
    <property type="entry name" value="Bax1-I"/>
    <property type="match status" value="1"/>
</dbReference>
<evidence type="ECO:0000256" key="3">
    <source>
        <dbReference type="ARBA" id="ARBA00022989"/>
    </source>
</evidence>
<feature type="transmembrane region" description="Helical" evidence="5">
    <location>
        <begin position="144"/>
        <end position="163"/>
    </location>
</feature>
<comment type="similarity">
    <text evidence="5">Belongs to the BI1 family.</text>
</comment>
<evidence type="ECO:0000256" key="2">
    <source>
        <dbReference type="ARBA" id="ARBA00022692"/>
    </source>
</evidence>
<feature type="region of interest" description="Disordered" evidence="6">
    <location>
        <begin position="1"/>
        <end position="22"/>
    </location>
</feature>
<protein>
    <submittedName>
        <fullName evidence="7">Uncharacterized protein</fullName>
    </submittedName>
</protein>
<dbReference type="CDD" id="cd10428">
    <property type="entry name" value="LFG_like"/>
    <property type="match status" value="1"/>
</dbReference>
<comment type="caution">
    <text evidence="7">The sequence shown here is derived from an EMBL/GenBank/DDBJ whole genome shotgun (WGS) entry which is preliminary data.</text>
</comment>
<name>A0A5J4NGD9_9TREM</name>
<evidence type="ECO:0000313" key="8">
    <source>
        <dbReference type="Proteomes" id="UP000324629"/>
    </source>
</evidence>
<keyword evidence="4 5" id="KW-0472">Membrane</keyword>
<dbReference type="PANTHER" id="PTHR23291">
    <property type="entry name" value="BAX INHIBITOR-RELATED"/>
    <property type="match status" value="1"/>
</dbReference>
<keyword evidence="2 5" id="KW-0812">Transmembrane</keyword>
<dbReference type="InterPro" id="IPR006214">
    <property type="entry name" value="Bax_inhibitor_1-related"/>
</dbReference>
<reference evidence="7 8" key="1">
    <citation type="journal article" date="2019" name="Gigascience">
        <title>Whole-genome sequence of the oriental lung fluke Paragonimus westermani.</title>
        <authorList>
            <person name="Oey H."/>
            <person name="Zakrzewski M."/>
            <person name="Narain K."/>
            <person name="Devi K.R."/>
            <person name="Agatsuma T."/>
            <person name="Nawaratna S."/>
            <person name="Gobert G.N."/>
            <person name="Jones M.K."/>
            <person name="Ragan M.A."/>
            <person name="McManus D.P."/>
            <person name="Krause L."/>
        </authorList>
    </citation>
    <scope>NUCLEOTIDE SEQUENCE [LARGE SCALE GENOMIC DNA]</scope>
    <source>
        <strain evidence="7 8">IND2009</strain>
    </source>
</reference>